<dbReference type="Gene3D" id="2.60.40.790">
    <property type="match status" value="1"/>
</dbReference>
<feature type="compositionally biased region" description="Basic residues" evidence="6">
    <location>
        <begin position="371"/>
        <end position="385"/>
    </location>
</feature>
<keyword evidence="8" id="KW-1185">Reference proteome</keyword>
<dbReference type="SUPFAM" id="SSF49764">
    <property type="entry name" value="HSP20-like chaperones"/>
    <property type="match status" value="1"/>
</dbReference>
<feature type="repeat" description="WD" evidence="3">
    <location>
        <begin position="619"/>
        <end position="656"/>
    </location>
</feature>
<feature type="repeat" description="WD" evidence="3">
    <location>
        <begin position="731"/>
        <end position="772"/>
    </location>
</feature>
<evidence type="ECO:0000256" key="4">
    <source>
        <dbReference type="PROSITE-ProRule" id="PRU00285"/>
    </source>
</evidence>
<name>A0AAF5D4T7_STRER</name>
<evidence type="ECO:0000256" key="1">
    <source>
        <dbReference type="ARBA" id="ARBA00022574"/>
    </source>
</evidence>
<dbReference type="Gene3D" id="2.130.10.10">
    <property type="entry name" value="YVTN repeat-like/Quinoprotein amine dehydrogenase"/>
    <property type="match status" value="2"/>
</dbReference>
<dbReference type="InterPro" id="IPR008978">
    <property type="entry name" value="HSP20-like_chaperone"/>
</dbReference>
<accession>A0AAF5D4T7</accession>
<dbReference type="CDD" id="cd00200">
    <property type="entry name" value="WD40"/>
    <property type="match status" value="1"/>
</dbReference>
<dbReference type="PROSITE" id="PS01031">
    <property type="entry name" value="SHSP"/>
    <property type="match status" value="1"/>
</dbReference>
<dbReference type="InterPro" id="IPR015943">
    <property type="entry name" value="WD40/YVTN_repeat-like_dom_sf"/>
</dbReference>
<dbReference type="SMART" id="SM00320">
    <property type="entry name" value="WD40"/>
    <property type="match status" value="6"/>
</dbReference>
<dbReference type="CDD" id="cd06526">
    <property type="entry name" value="metazoan_ACD"/>
    <property type="match status" value="1"/>
</dbReference>
<dbReference type="PRINTS" id="PR00299">
    <property type="entry name" value="ACRYSTALLIN"/>
</dbReference>
<feature type="compositionally biased region" description="Low complexity" evidence="6">
    <location>
        <begin position="400"/>
        <end position="419"/>
    </location>
</feature>
<feature type="compositionally biased region" description="Low complexity" evidence="6">
    <location>
        <begin position="177"/>
        <end position="193"/>
    </location>
</feature>
<dbReference type="InterPro" id="IPR036322">
    <property type="entry name" value="WD40_repeat_dom_sf"/>
</dbReference>
<evidence type="ECO:0000256" key="5">
    <source>
        <dbReference type="RuleBase" id="RU003616"/>
    </source>
</evidence>
<dbReference type="SUPFAM" id="SSF50978">
    <property type="entry name" value="WD40 repeat-like"/>
    <property type="match status" value="1"/>
</dbReference>
<dbReference type="PANTHER" id="PTHR19848">
    <property type="entry name" value="WD40 REPEAT PROTEIN"/>
    <property type="match status" value="1"/>
</dbReference>
<feature type="compositionally biased region" description="Polar residues" evidence="6">
    <location>
        <begin position="386"/>
        <end position="395"/>
    </location>
</feature>
<feature type="region of interest" description="Disordered" evidence="6">
    <location>
        <begin position="244"/>
        <end position="442"/>
    </location>
</feature>
<feature type="repeat" description="WD" evidence="3">
    <location>
        <begin position="689"/>
        <end position="730"/>
    </location>
</feature>
<dbReference type="Pfam" id="PF00011">
    <property type="entry name" value="HSP20"/>
    <property type="match status" value="1"/>
</dbReference>
<feature type="compositionally biased region" description="Basic and acidic residues" evidence="6">
    <location>
        <begin position="429"/>
        <end position="442"/>
    </location>
</feature>
<evidence type="ECO:0000256" key="6">
    <source>
        <dbReference type="SAM" id="MobiDB-lite"/>
    </source>
</evidence>
<proteinExistence type="inferred from homology"/>
<protein>
    <recommendedName>
        <fullName evidence="7">SHSP domain-containing protein</fullName>
    </recommendedName>
</protein>
<feature type="region of interest" description="Disordered" evidence="6">
    <location>
        <begin position="142"/>
        <end position="229"/>
    </location>
</feature>
<feature type="repeat" description="WD" evidence="3">
    <location>
        <begin position="774"/>
        <end position="814"/>
    </location>
</feature>
<feature type="compositionally biased region" description="Low complexity" evidence="6">
    <location>
        <begin position="205"/>
        <end position="224"/>
    </location>
</feature>
<dbReference type="InterPro" id="IPR020472">
    <property type="entry name" value="WD40_PAC1"/>
</dbReference>
<dbReference type="WBParaSite" id="TCONS_00006755.p1">
    <property type="protein sequence ID" value="TCONS_00006755.p1"/>
    <property type="gene ID" value="XLOC_004876"/>
</dbReference>
<organism evidence="8 9">
    <name type="scientific">Strongyloides stercoralis</name>
    <name type="common">Threadworm</name>
    <dbReference type="NCBI Taxonomy" id="6248"/>
    <lineage>
        <taxon>Eukaryota</taxon>
        <taxon>Metazoa</taxon>
        <taxon>Ecdysozoa</taxon>
        <taxon>Nematoda</taxon>
        <taxon>Chromadorea</taxon>
        <taxon>Rhabditida</taxon>
        <taxon>Tylenchina</taxon>
        <taxon>Panagrolaimomorpha</taxon>
        <taxon>Strongyloidoidea</taxon>
        <taxon>Strongyloididae</taxon>
        <taxon>Strongyloides</taxon>
    </lineage>
</organism>
<dbReference type="PRINTS" id="PR00320">
    <property type="entry name" value="GPROTEINBRPT"/>
</dbReference>
<sequence>MASRWLTHFMRDPFFSSSLREARKLCDEFDRAFMFPPYWADKTLSEAHKFAEPSSEIINNEKEFKVKMDVSHFSPEELKVTVKDKCLQVEGRHEEKTDKFGTIQRSFVRRYILPPNVKEENVVSELNKEGILTIGGSKLAVEEDKSDSQIKKDAKKPKNLRLLSTKDRSSNDKSGTSLNNKKSLSSKQLQNDSLKVKKEKRSAKISKGSNNKNKSTHSTSQKNKLFTLSEKDIIRENQNSLKNYENINKNNKHSSSLENKKSIKKGSTVETKNQIKNSLEQSVKSKQLSKERNKNEKSTGKISKKESKTATILDEKKLNNKKDNSKTNESIKIKKKKGKLFSLDSKKNKKKINSKTESDKEHTSNSEKSNSLKRKSNNHVSKKKINSQNNLEATQKSIKKNSNSISTKIKVANNNNSSEKSSKSSKSKKLLEKKQKDSKKDNENSDNILFIANIIYDINMENLSILANTVPRYKNGLFQLFSAIEKEFDQMYAENLELREKLEIISGDKNNENMGKEGIITSKIHENIQPHVAKKPIQMGQKLKTALKVAQPGLFTASLKNYENSRLRYVQCLKGHDDGIWDVSSHYISSKSINIIGSASADKTAILWYAEGGSSFGRYTGHTGSINSIRFNDNIPSSDYITVLTASGDRTAHIWKSKIIGNKGPTSDEDDSHSDFHKVDNITTPSQMFEGHKNAVVSAVFFPSNDKILTASWDRTANIYDIENGVVVNSLSGHEEELNYCNIHPTKSLIVTASKDSTFRLWDMRETMKDVSVIMGHSDSVSSVLFTNDDKVISSGEDRTVKLWDLRAMRNVLTNIRLESPVNKIAYNEKMKLIAIPMDNRVVKLYDMNESKLIQVPRINNKSHRRIVYSCTWIPTGLQNNLFTCGFDKKIIGWKVSNDH</sequence>
<dbReference type="InterPro" id="IPR002068">
    <property type="entry name" value="A-crystallin/Hsp20_dom"/>
</dbReference>
<keyword evidence="1 3" id="KW-0853">WD repeat</keyword>
<dbReference type="Pfam" id="PF00400">
    <property type="entry name" value="WD40"/>
    <property type="match status" value="5"/>
</dbReference>
<feature type="domain" description="SHSP" evidence="7">
    <location>
        <begin position="46"/>
        <end position="153"/>
    </location>
</feature>
<evidence type="ECO:0000313" key="8">
    <source>
        <dbReference type="Proteomes" id="UP000035681"/>
    </source>
</evidence>
<reference evidence="9" key="1">
    <citation type="submission" date="2024-02" db="UniProtKB">
        <authorList>
            <consortium name="WormBaseParasite"/>
        </authorList>
    </citation>
    <scope>IDENTIFICATION</scope>
</reference>
<keyword evidence="2" id="KW-0677">Repeat</keyword>
<feature type="compositionally biased region" description="Polar residues" evidence="6">
    <location>
        <begin position="268"/>
        <end position="286"/>
    </location>
</feature>
<evidence type="ECO:0000256" key="3">
    <source>
        <dbReference type="PROSITE-ProRule" id="PRU00221"/>
    </source>
</evidence>
<evidence type="ECO:0000313" key="9">
    <source>
        <dbReference type="WBParaSite" id="TCONS_00006755.p1"/>
    </source>
</evidence>
<dbReference type="InterPro" id="IPR001436">
    <property type="entry name" value="Alpha-crystallin/sHSP_animal"/>
</dbReference>
<evidence type="ECO:0000256" key="2">
    <source>
        <dbReference type="ARBA" id="ARBA00022737"/>
    </source>
</evidence>
<dbReference type="AlphaFoldDB" id="A0AAF5D4T7"/>
<feature type="compositionally biased region" description="Polar residues" evidence="6">
    <location>
        <begin position="244"/>
        <end position="257"/>
    </location>
</feature>
<comment type="similarity">
    <text evidence="4 5">Belongs to the small heat shock protein (HSP20) family.</text>
</comment>
<dbReference type="InterPro" id="IPR001680">
    <property type="entry name" value="WD40_rpt"/>
</dbReference>
<dbReference type="Proteomes" id="UP000035681">
    <property type="component" value="Unplaced"/>
</dbReference>
<dbReference type="InterPro" id="IPR019775">
    <property type="entry name" value="WD40_repeat_CS"/>
</dbReference>
<evidence type="ECO:0000259" key="7">
    <source>
        <dbReference type="PROSITE" id="PS01031"/>
    </source>
</evidence>
<feature type="compositionally biased region" description="Basic and acidic residues" evidence="6">
    <location>
        <begin position="142"/>
        <end position="152"/>
    </location>
</feature>
<feature type="compositionally biased region" description="Basic and acidic residues" evidence="6">
    <location>
        <begin position="354"/>
        <end position="365"/>
    </location>
</feature>
<dbReference type="PANTHER" id="PTHR19848:SF8">
    <property type="entry name" value="F-BOX AND WD REPEAT DOMAIN CONTAINING 7"/>
    <property type="match status" value="1"/>
</dbReference>
<feature type="compositionally biased region" description="Basic and acidic residues" evidence="6">
    <location>
        <begin position="288"/>
        <end position="332"/>
    </location>
</feature>
<dbReference type="PROSITE" id="PS50082">
    <property type="entry name" value="WD_REPEATS_2"/>
    <property type="match status" value="4"/>
</dbReference>
<dbReference type="PROSITE" id="PS50294">
    <property type="entry name" value="WD_REPEATS_REGION"/>
    <property type="match status" value="3"/>
</dbReference>
<dbReference type="PROSITE" id="PS00678">
    <property type="entry name" value="WD_REPEATS_1"/>
    <property type="match status" value="1"/>
</dbReference>